<reference evidence="2 3" key="1">
    <citation type="journal article" date="2024" name="Nat. Commun.">
        <title>Phylogenomics reveals the evolutionary origins of lichenization in chlorophyte algae.</title>
        <authorList>
            <person name="Puginier C."/>
            <person name="Libourel C."/>
            <person name="Otte J."/>
            <person name="Skaloud P."/>
            <person name="Haon M."/>
            <person name="Grisel S."/>
            <person name="Petersen M."/>
            <person name="Berrin J.G."/>
            <person name="Delaux P.M."/>
            <person name="Dal Grande F."/>
            <person name="Keller J."/>
        </authorList>
    </citation>
    <scope>NUCLEOTIDE SEQUENCE [LARGE SCALE GENOMIC DNA]</scope>
    <source>
        <strain evidence="2 3">SAG 245.80</strain>
    </source>
</reference>
<evidence type="ECO:0000256" key="1">
    <source>
        <dbReference type="SAM" id="SignalP"/>
    </source>
</evidence>
<keyword evidence="1" id="KW-0732">Signal</keyword>
<dbReference type="InterPro" id="IPR011692">
    <property type="entry name" value="Stress_up-reg_Nod19"/>
</dbReference>
<name>A0AAW1S7M4_9CHLO</name>
<dbReference type="Proteomes" id="UP001445335">
    <property type="component" value="Unassembled WGS sequence"/>
</dbReference>
<proteinExistence type="predicted"/>
<sequence length="424" mass="45675">MAGRLATGLLALGLVAAYVSGESVNTAPYVISMDDASVAAADTAASQVEYPPRPNLPFAGYGTCDEPQQHGEFTTVRCLGPEEQLKPGQTKNVMALLASPYPLNGSVVVINQTAQIINETGNPVPLSEVYVHHYVSSTTFLLGSGAELRGQMTRQPLEWPLALVVDTQSVSGTKARLTNILLISTAGIAPEDLAQCLECPCKDISNRGGFACCRDESCHSKTPGPPRTYRFEYNVTFRPLTSHDHGVQPVDFIGYDVTGGEIEYQILQPMGLNTTHMKVLEMEVDAGCPQQSDFEIVRCTGHQHIGARCITLYNAETKDTICRSCPVLGTQEGQPGNEAGYVVKMTDDNVSPPYKILPGTRVRLESMYDGNTRRLGVMGLMSTWVANLSVPCHRQFGYAMASDVLANFDASGLGAAPFAMESTI</sequence>
<feature type="chain" id="PRO_5043743929" evidence="1">
    <location>
        <begin position="22"/>
        <end position="424"/>
    </location>
</feature>
<dbReference type="PANTHER" id="PTHR33390">
    <property type="entry name" value="STRESS UP-REGULATED NOD 19 PROTEIN"/>
    <property type="match status" value="1"/>
</dbReference>
<dbReference type="AlphaFoldDB" id="A0AAW1S7M4"/>
<dbReference type="EMBL" id="JALJOU010000009">
    <property type="protein sequence ID" value="KAK9842080.1"/>
    <property type="molecule type" value="Genomic_DNA"/>
</dbReference>
<evidence type="ECO:0000313" key="2">
    <source>
        <dbReference type="EMBL" id="KAK9842080.1"/>
    </source>
</evidence>
<comment type="caution">
    <text evidence="2">The sequence shown here is derived from an EMBL/GenBank/DDBJ whole genome shotgun (WGS) entry which is preliminary data.</text>
</comment>
<evidence type="ECO:0000313" key="3">
    <source>
        <dbReference type="Proteomes" id="UP001445335"/>
    </source>
</evidence>
<keyword evidence="3" id="KW-1185">Reference proteome</keyword>
<dbReference type="Pfam" id="PF07712">
    <property type="entry name" value="SURNod19"/>
    <property type="match status" value="1"/>
</dbReference>
<feature type="signal peptide" evidence="1">
    <location>
        <begin position="1"/>
        <end position="21"/>
    </location>
</feature>
<dbReference type="PANTHER" id="PTHR33390:SF1">
    <property type="entry name" value="STRESS UP-REGULATED NOD 19 PROTEIN"/>
    <property type="match status" value="1"/>
</dbReference>
<gene>
    <name evidence="2" type="ORF">WJX81_007607</name>
</gene>
<organism evidence="2 3">
    <name type="scientific">Elliptochloris bilobata</name>
    <dbReference type="NCBI Taxonomy" id="381761"/>
    <lineage>
        <taxon>Eukaryota</taxon>
        <taxon>Viridiplantae</taxon>
        <taxon>Chlorophyta</taxon>
        <taxon>core chlorophytes</taxon>
        <taxon>Trebouxiophyceae</taxon>
        <taxon>Trebouxiophyceae incertae sedis</taxon>
        <taxon>Elliptochloris clade</taxon>
        <taxon>Elliptochloris</taxon>
    </lineage>
</organism>
<protein>
    <submittedName>
        <fullName evidence="2">Uncharacterized protein</fullName>
    </submittedName>
</protein>
<accession>A0AAW1S7M4</accession>